<feature type="transmembrane region" description="Helical" evidence="1">
    <location>
        <begin position="175"/>
        <end position="192"/>
    </location>
</feature>
<dbReference type="GO" id="GO:0005886">
    <property type="term" value="C:plasma membrane"/>
    <property type="evidence" value="ECO:0007669"/>
    <property type="project" value="TreeGrafter"/>
</dbReference>
<feature type="transmembrane region" description="Helical" evidence="1">
    <location>
        <begin position="127"/>
        <end position="145"/>
    </location>
</feature>
<dbReference type="KEGG" id="mpaf:R5R33_07305"/>
<name>A0AAU0N493_9GAMM</name>
<dbReference type="InterPro" id="IPR004711">
    <property type="entry name" value="Benzoate_Transporter"/>
</dbReference>
<dbReference type="Proteomes" id="UP001302477">
    <property type="component" value="Chromosome"/>
</dbReference>
<dbReference type="PANTHER" id="PTHR30199">
    <property type="entry name" value="MFS FAMILY TRANSPORTER, PREDICTED SUBSTRATE BENZOATE"/>
    <property type="match status" value="1"/>
</dbReference>
<dbReference type="PANTHER" id="PTHR30199:SF0">
    <property type="entry name" value="INNER MEMBRANE PROTEIN YDCO"/>
    <property type="match status" value="1"/>
</dbReference>
<feature type="transmembrane region" description="Helical" evidence="1">
    <location>
        <begin position="20"/>
        <end position="39"/>
    </location>
</feature>
<feature type="transmembrane region" description="Helical" evidence="1">
    <location>
        <begin position="151"/>
        <end position="168"/>
    </location>
</feature>
<feature type="transmembrane region" description="Helical" evidence="1">
    <location>
        <begin position="100"/>
        <end position="120"/>
    </location>
</feature>
<dbReference type="Pfam" id="PF03594">
    <property type="entry name" value="BenE"/>
    <property type="match status" value="1"/>
</dbReference>
<dbReference type="RefSeq" id="WP_318955364.1">
    <property type="nucleotide sequence ID" value="NZ_CP137555.1"/>
</dbReference>
<evidence type="ECO:0000256" key="1">
    <source>
        <dbReference type="SAM" id="Phobius"/>
    </source>
</evidence>
<keyword evidence="1" id="KW-1133">Transmembrane helix</keyword>
<protein>
    <submittedName>
        <fullName evidence="2">Benzoate/H(+) symporter BenE family transporter</fullName>
    </submittedName>
</protein>
<feature type="transmembrane region" description="Helical" evidence="1">
    <location>
        <begin position="51"/>
        <end position="72"/>
    </location>
</feature>
<evidence type="ECO:0000313" key="3">
    <source>
        <dbReference type="Proteomes" id="UP001302477"/>
    </source>
</evidence>
<dbReference type="AlphaFoldDB" id="A0AAU0N493"/>
<gene>
    <name evidence="2" type="ORF">R5R33_07305</name>
</gene>
<accession>A0AAU0N493</accession>
<feature type="transmembrane region" description="Helical" evidence="1">
    <location>
        <begin position="327"/>
        <end position="345"/>
    </location>
</feature>
<organism evidence="2 3">
    <name type="scientific">Microbulbifer pacificus</name>
    <dbReference type="NCBI Taxonomy" id="407164"/>
    <lineage>
        <taxon>Bacteria</taxon>
        <taxon>Pseudomonadati</taxon>
        <taxon>Pseudomonadota</taxon>
        <taxon>Gammaproteobacteria</taxon>
        <taxon>Cellvibrionales</taxon>
        <taxon>Microbulbiferaceae</taxon>
        <taxon>Microbulbifer</taxon>
    </lineage>
</organism>
<sequence length="394" mass="40353">MEQIAQRSLFADTTLSAVSAGFAAVLVGFASSVAIVLQAANAAGASEAQMVSWIGALGLGMGLTCIGFSWYYRAPVVTAWSTPGAALLATSLSGVSLPEAVGAFLFSALLTLLVGISGAFERIMARVPIPIASAMLAGILLQFGLSIFTSLQVSPLLVGAMFAAYLVGRRWLPRYGIILVLVAGFAVSWLQGEIHTEQLDWSLARLQWVIPEFNFSVLLGVGLPLFIVTMTSQNIPGVATLRASGYPRVPVSPLVGGTGLMSLLLAPFGGFAFNLAAISAAICTGPEAHPDPARRYTAGIAAGVFYLLAGLFGASVVALFAALPQAMIAGVAGLALVGVIGSSLAGATADPDSREAALITLLITASGVSFLGIGAAFWGLAGGLICHWLLARRG</sequence>
<dbReference type="GO" id="GO:0042925">
    <property type="term" value="F:benzoate transmembrane transporter activity"/>
    <property type="evidence" value="ECO:0007669"/>
    <property type="project" value="InterPro"/>
</dbReference>
<feature type="transmembrane region" description="Helical" evidence="1">
    <location>
        <begin position="251"/>
        <end position="276"/>
    </location>
</feature>
<keyword evidence="1" id="KW-0472">Membrane</keyword>
<proteinExistence type="predicted"/>
<feature type="transmembrane region" description="Helical" evidence="1">
    <location>
        <begin position="296"/>
        <end position="320"/>
    </location>
</feature>
<evidence type="ECO:0000313" key="2">
    <source>
        <dbReference type="EMBL" id="WOX06929.1"/>
    </source>
</evidence>
<feature type="transmembrane region" description="Helical" evidence="1">
    <location>
        <begin position="212"/>
        <end position="230"/>
    </location>
</feature>
<feature type="transmembrane region" description="Helical" evidence="1">
    <location>
        <begin position="357"/>
        <end position="390"/>
    </location>
</feature>
<keyword evidence="3" id="KW-1185">Reference proteome</keyword>
<reference evidence="2 3" key="1">
    <citation type="submission" date="2023-10" db="EMBL/GenBank/DDBJ databases">
        <title>Description of Microbulbifer bruguierae sp. nov., isolated from the sediments of mangrove plant Bruguiera sexangula and comparative genomic analyses of the genus Microbulbifer.</title>
        <authorList>
            <person name="Long M."/>
        </authorList>
    </citation>
    <scope>NUCLEOTIDE SEQUENCE [LARGE SCALE GENOMIC DNA]</scope>
    <source>
        <strain evidence="2 3">SPO729</strain>
    </source>
</reference>
<dbReference type="EMBL" id="CP137555">
    <property type="protein sequence ID" value="WOX06929.1"/>
    <property type="molecule type" value="Genomic_DNA"/>
</dbReference>
<keyword evidence="1" id="KW-0812">Transmembrane</keyword>
<dbReference type="NCBIfam" id="TIGR00843">
    <property type="entry name" value="benE"/>
    <property type="match status" value="1"/>
</dbReference>